<keyword evidence="2" id="KW-1185">Reference proteome</keyword>
<organism evidence="1 2">
    <name type="scientific">Peronosclerospora sorghi</name>
    <dbReference type="NCBI Taxonomy" id="230839"/>
    <lineage>
        <taxon>Eukaryota</taxon>
        <taxon>Sar</taxon>
        <taxon>Stramenopiles</taxon>
        <taxon>Oomycota</taxon>
        <taxon>Peronosporomycetes</taxon>
        <taxon>Peronosporales</taxon>
        <taxon>Peronosporaceae</taxon>
        <taxon>Peronosclerospora</taxon>
    </lineage>
</organism>
<dbReference type="EMBL" id="CM047587">
    <property type="protein sequence ID" value="KAI9907177.1"/>
    <property type="molecule type" value="Genomic_DNA"/>
</dbReference>
<reference evidence="1 2" key="1">
    <citation type="journal article" date="2022" name="bioRxiv">
        <title>The genome of the oomycete Peronosclerospora sorghi, a cosmopolitan pathogen of maize and sorghum, is inflated with dispersed pseudogenes.</title>
        <authorList>
            <person name="Fletcher K."/>
            <person name="Martin F."/>
            <person name="Isakeit T."/>
            <person name="Cavanaugh K."/>
            <person name="Magill C."/>
            <person name="Michelmore R."/>
        </authorList>
    </citation>
    <scope>NUCLEOTIDE SEQUENCE [LARGE SCALE GENOMIC DNA]</scope>
    <source>
        <strain evidence="1">P6</strain>
    </source>
</reference>
<evidence type="ECO:0000313" key="1">
    <source>
        <dbReference type="EMBL" id="KAI9907177.1"/>
    </source>
</evidence>
<protein>
    <submittedName>
        <fullName evidence="1">Uncharacterized protein</fullName>
    </submittedName>
</protein>
<dbReference type="Proteomes" id="UP001163321">
    <property type="component" value="Chromosome 8"/>
</dbReference>
<name>A0ACC0VL34_9STRA</name>
<proteinExistence type="predicted"/>
<accession>A0ACC0VL34</accession>
<sequence>MLCVLIKHSVLELKQHLVAGMIHGVFRSLKGTERETLKHALLSTVVDVTYVINSKNVNAPNGHETLRSPKRVQSKCLNKESDEASTTDGEYTSINAEKSLDTRNPGQKIDAKDPKPIFVKADGAGSLTSTQDTADEMSGISVW</sequence>
<comment type="caution">
    <text evidence="1">The sequence shown here is derived from an EMBL/GenBank/DDBJ whole genome shotgun (WGS) entry which is preliminary data.</text>
</comment>
<gene>
    <name evidence="1" type="ORF">PsorP6_003514</name>
</gene>
<evidence type="ECO:0000313" key="2">
    <source>
        <dbReference type="Proteomes" id="UP001163321"/>
    </source>
</evidence>